<feature type="region of interest" description="Disordered" evidence="1">
    <location>
        <begin position="441"/>
        <end position="465"/>
    </location>
</feature>
<feature type="compositionally biased region" description="Basic and acidic residues" evidence="1">
    <location>
        <begin position="265"/>
        <end position="275"/>
    </location>
</feature>
<feature type="transmembrane region" description="Helical" evidence="2">
    <location>
        <begin position="410"/>
        <end position="430"/>
    </location>
</feature>
<name>A0A8J2RLE4_9CRUS</name>
<keyword evidence="2" id="KW-0812">Transmembrane</keyword>
<gene>
    <name evidence="4" type="ORF">DGAL_LOCUS429</name>
</gene>
<feature type="signal peptide" evidence="3">
    <location>
        <begin position="1"/>
        <end position="21"/>
    </location>
</feature>
<evidence type="ECO:0000313" key="5">
    <source>
        <dbReference type="Proteomes" id="UP000789390"/>
    </source>
</evidence>
<dbReference type="AlphaFoldDB" id="A0A8J2RLE4"/>
<evidence type="ECO:0000256" key="1">
    <source>
        <dbReference type="SAM" id="MobiDB-lite"/>
    </source>
</evidence>
<dbReference type="Proteomes" id="UP000789390">
    <property type="component" value="Unassembled WGS sequence"/>
</dbReference>
<evidence type="ECO:0000256" key="2">
    <source>
        <dbReference type="SAM" id="Phobius"/>
    </source>
</evidence>
<accession>A0A8J2RLE4</accession>
<organism evidence="4 5">
    <name type="scientific">Daphnia galeata</name>
    <dbReference type="NCBI Taxonomy" id="27404"/>
    <lineage>
        <taxon>Eukaryota</taxon>
        <taxon>Metazoa</taxon>
        <taxon>Ecdysozoa</taxon>
        <taxon>Arthropoda</taxon>
        <taxon>Crustacea</taxon>
        <taxon>Branchiopoda</taxon>
        <taxon>Diplostraca</taxon>
        <taxon>Cladocera</taxon>
        <taxon>Anomopoda</taxon>
        <taxon>Daphniidae</taxon>
        <taxon>Daphnia</taxon>
    </lineage>
</organism>
<feature type="region of interest" description="Disordered" evidence="1">
    <location>
        <begin position="128"/>
        <end position="149"/>
    </location>
</feature>
<dbReference type="OrthoDB" id="6374560at2759"/>
<dbReference type="EMBL" id="CAKKLH010000002">
    <property type="protein sequence ID" value="CAH0098377.1"/>
    <property type="molecule type" value="Genomic_DNA"/>
</dbReference>
<proteinExistence type="predicted"/>
<feature type="compositionally biased region" description="Polar residues" evidence="1">
    <location>
        <begin position="136"/>
        <end position="149"/>
    </location>
</feature>
<feature type="chain" id="PRO_5035244890" evidence="3">
    <location>
        <begin position="22"/>
        <end position="567"/>
    </location>
</feature>
<keyword evidence="2" id="KW-0472">Membrane</keyword>
<sequence>MELNSLIFLLMLVYCSNFSASKEIITESSRLWPNPFDRLFNATNKFRNKPESQEKQDLEFYHPDDLKLLNSVKSQKIIPQQQLASNDQQPYPITKLVEELFPERNAFKNKRKPSKPFWGLPVASTTSPRPRFYTRPANTRTNPFKPSQNVDIEDSIEHSEHTTSGYDFLAMANPPTTKNSEAPVIKINPSHPFWGPPFSTSSTWPPPNTKTASSAVFTVETEEDFPFHLSNIAVNNDISENNTSFSPNDVEHKQSYDPSNNNERTIPEHFREPVHLKPGPPYHEASKQQQQQEHNLLDQNVWHAPMKTVTEPTFIPISPESDYPQQQLLEQGIVSNQEQHYPVYPGITPILDVSLLKSKESDSAALATYPKTYPHSAKPETHIIYHQPPATHNNYYHPPSGLTHIDFSPIFLAIVPIALFLGAAAAFALASAVTSNTAVATAQQQQQQQEDSNNNNNNDNNSNNNNINTILTLLAAFNEVKKHHDDNHKIIIVSDEPDLDKVAATEASDVVTIDPPPSPSPSTGPFFIKVSSSTTTIAPKSTTPTSQPPEDYDRKKIMYYHHMNGVT</sequence>
<keyword evidence="3" id="KW-0732">Signal</keyword>
<keyword evidence="5" id="KW-1185">Reference proteome</keyword>
<keyword evidence="2" id="KW-1133">Transmembrane helix</keyword>
<reference evidence="4" key="1">
    <citation type="submission" date="2021-11" db="EMBL/GenBank/DDBJ databases">
        <authorList>
            <person name="Schell T."/>
        </authorList>
    </citation>
    <scope>NUCLEOTIDE SEQUENCE</scope>
    <source>
        <strain evidence="4">M5</strain>
    </source>
</reference>
<protein>
    <submittedName>
        <fullName evidence="4">Uncharacterized protein</fullName>
    </submittedName>
</protein>
<evidence type="ECO:0000313" key="4">
    <source>
        <dbReference type="EMBL" id="CAH0098377.1"/>
    </source>
</evidence>
<feature type="region of interest" description="Disordered" evidence="1">
    <location>
        <begin position="240"/>
        <end position="293"/>
    </location>
</feature>
<comment type="caution">
    <text evidence="4">The sequence shown here is derived from an EMBL/GenBank/DDBJ whole genome shotgun (WGS) entry which is preliminary data.</text>
</comment>
<evidence type="ECO:0000256" key="3">
    <source>
        <dbReference type="SAM" id="SignalP"/>
    </source>
</evidence>